<organism evidence="1 2">
    <name type="scientific">Candidatus Desulfolinea nitratireducens</name>
    <dbReference type="NCBI Taxonomy" id="2841698"/>
    <lineage>
        <taxon>Bacteria</taxon>
        <taxon>Bacillati</taxon>
        <taxon>Chloroflexota</taxon>
        <taxon>Anaerolineae</taxon>
        <taxon>Anaerolineales</taxon>
        <taxon>Anaerolineales incertae sedis</taxon>
        <taxon>Candidatus Desulfolinea</taxon>
    </lineage>
</organism>
<dbReference type="Proteomes" id="UP000614469">
    <property type="component" value="Unassembled WGS sequence"/>
</dbReference>
<reference evidence="1 2" key="1">
    <citation type="submission" date="2020-08" db="EMBL/GenBank/DDBJ databases">
        <title>Bridging the membrane lipid divide: bacteria of the FCB group superphylum have the potential to synthesize archaeal ether lipids.</title>
        <authorList>
            <person name="Villanueva L."/>
            <person name="Von Meijenfeldt F.A.B."/>
            <person name="Westbye A.B."/>
            <person name="Yadav S."/>
            <person name="Hopmans E.C."/>
            <person name="Dutilh B.E."/>
            <person name="Sinninghe Damste J.S."/>
        </authorList>
    </citation>
    <scope>NUCLEOTIDE SEQUENCE [LARGE SCALE GENOMIC DNA]</scope>
    <source>
        <strain evidence="1">NIOZ-UU36</strain>
    </source>
</reference>
<evidence type="ECO:0000313" key="1">
    <source>
        <dbReference type="EMBL" id="MBC8335111.1"/>
    </source>
</evidence>
<sequence>NIASTRHFIVDAKTTALSQQSENIMAYTKKEYKDLLEMEGFQKVKFHRSFGDALDEDFFVITTIK</sequence>
<feature type="non-terminal residue" evidence="1">
    <location>
        <position position="1"/>
    </location>
</feature>
<gene>
    <name evidence="1" type="ORF">H8E29_07605</name>
</gene>
<accession>A0A8J6TEF4</accession>
<evidence type="ECO:0000313" key="2">
    <source>
        <dbReference type="Proteomes" id="UP000614469"/>
    </source>
</evidence>
<name>A0A8J6TEF4_9CHLR</name>
<dbReference type="EMBL" id="JACNJN010000092">
    <property type="protein sequence ID" value="MBC8335111.1"/>
    <property type="molecule type" value="Genomic_DNA"/>
</dbReference>
<proteinExistence type="predicted"/>
<protein>
    <submittedName>
        <fullName evidence="1">Uncharacterized protein</fullName>
    </submittedName>
</protein>
<dbReference type="AlphaFoldDB" id="A0A8J6TEF4"/>
<comment type="caution">
    <text evidence="1">The sequence shown here is derived from an EMBL/GenBank/DDBJ whole genome shotgun (WGS) entry which is preliminary data.</text>
</comment>